<dbReference type="SUPFAM" id="SSF51182">
    <property type="entry name" value="RmlC-like cupins"/>
    <property type="match status" value="1"/>
</dbReference>
<evidence type="ECO:0000259" key="3">
    <source>
        <dbReference type="PROSITE" id="PS50943"/>
    </source>
</evidence>
<evidence type="ECO:0000313" key="5">
    <source>
        <dbReference type="Proteomes" id="UP000244224"/>
    </source>
</evidence>
<feature type="compositionally biased region" description="Polar residues" evidence="2">
    <location>
        <begin position="1"/>
        <end position="11"/>
    </location>
</feature>
<keyword evidence="1" id="KW-0238">DNA-binding</keyword>
<comment type="caution">
    <text evidence="4">The sequence shown here is derived from an EMBL/GenBank/DDBJ whole genome shotgun (WGS) entry which is preliminary data.</text>
</comment>
<dbReference type="CDD" id="cd02209">
    <property type="entry name" value="cupin_XRE_C"/>
    <property type="match status" value="1"/>
</dbReference>
<dbReference type="SMART" id="SM00530">
    <property type="entry name" value="HTH_XRE"/>
    <property type="match status" value="1"/>
</dbReference>
<dbReference type="EMBL" id="QBKP01000023">
    <property type="protein sequence ID" value="PTX44028.1"/>
    <property type="molecule type" value="Genomic_DNA"/>
</dbReference>
<feature type="region of interest" description="Disordered" evidence="2">
    <location>
        <begin position="1"/>
        <end position="23"/>
    </location>
</feature>
<dbReference type="Proteomes" id="UP000244224">
    <property type="component" value="Unassembled WGS sequence"/>
</dbReference>
<dbReference type="SUPFAM" id="SSF47413">
    <property type="entry name" value="lambda repressor-like DNA-binding domains"/>
    <property type="match status" value="1"/>
</dbReference>
<feature type="compositionally biased region" description="Low complexity" evidence="2">
    <location>
        <begin position="12"/>
        <end position="21"/>
    </location>
</feature>
<dbReference type="InterPro" id="IPR010982">
    <property type="entry name" value="Lambda_DNA-bd_dom_sf"/>
</dbReference>
<dbReference type="CDD" id="cd00093">
    <property type="entry name" value="HTH_XRE"/>
    <property type="match status" value="1"/>
</dbReference>
<feature type="domain" description="HTH cro/C1-type" evidence="3">
    <location>
        <begin position="32"/>
        <end position="86"/>
    </location>
</feature>
<organism evidence="4 5">
    <name type="scientific">Gemmobacter caeni</name>
    <dbReference type="NCBI Taxonomy" id="589035"/>
    <lineage>
        <taxon>Bacteria</taxon>
        <taxon>Pseudomonadati</taxon>
        <taxon>Pseudomonadota</taxon>
        <taxon>Alphaproteobacteria</taxon>
        <taxon>Rhodobacterales</taxon>
        <taxon>Paracoccaceae</taxon>
        <taxon>Gemmobacter</taxon>
    </lineage>
</organism>
<dbReference type="InterPro" id="IPR014710">
    <property type="entry name" value="RmlC-like_jellyroll"/>
</dbReference>
<dbReference type="PANTHER" id="PTHR46797:SF20">
    <property type="entry name" value="BLR4304 PROTEIN"/>
    <property type="match status" value="1"/>
</dbReference>
<dbReference type="InterPro" id="IPR050807">
    <property type="entry name" value="TransReg_Diox_bact_type"/>
</dbReference>
<evidence type="ECO:0000256" key="1">
    <source>
        <dbReference type="ARBA" id="ARBA00023125"/>
    </source>
</evidence>
<dbReference type="Pfam" id="PF07883">
    <property type="entry name" value="Cupin_2"/>
    <property type="match status" value="1"/>
</dbReference>
<dbReference type="GO" id="GO:0003700">
    <property type="term" value="F:DNA-binding transcription factor activity"/>
    <property type="evidence" value="ECO:0007669"/>
    <property type="project" value="TreeGrafter"/>
</dbReference>
<dbReference type="Pfam" id="PF01381">
    <property type="entry name" value="HTH_3"/>
    <property type="match status" value="1"/>
</dbReference>
<evidence type="ECO:0000313" key="4">
    <source>
        <dbReference type="EMBL" id="PTX44028.1"/>
    </source>
</evidence>
<gene>
    <name evidence="4" type="ORF">C8N34_12348</name>
</gene>
<dbReference type="RefSeq" id="WP_054301972.1">
    <property type="nucleotide sequence ID" value="NZ_QBKP01000023.1"/>
</dbReference>
<proteinExistence type="predicted"/>
<keyword evidence="5" id="KW-1185">Reference proteome</keyword>
<dbReference type="InterPro" id="IPR001387">
    <property type="entry name" value="Cro/C1-type_HTH"/>
</dbReference>
<protein>
    <submittedName>
        <fullName evidence="4">XRE family transcriptional regulator</fullName>
    </submittedName>
</protein>
<dbReference type="InterPro" id="IPR011051">
    <property type="entry name" value="RmlC_Cupin_sf"/>
</dbReference>
<dbReference type="Gene3D" id="1.10.260.40">
    <property type="entry name" value="lambda repressor-like DNA-binding domains"/>
    <property type="match status" value="1"/>
</dbReference>
<name>A0A2T6AJN8_9RHOB</name>
<dbReference type="PROSITE" id="PS50943">
    <property type="entry name" value="HTH_CROC1"/>
    <property type="match status" value="1"/>
</dbReference>
<reference evidence="4 5" key="1">
    <citation type="submission" date="2018-04" db="EMBL/GenBank/DDBJ databases">
        <title>Genomic Encyclopedia of Archaeal and Bacterial Type Strains, Phase II (KMG-II): from individual species to whole genera.</title>
        <authorList>
            <person name="Goeker M."/>
        </authorList>
    </citation>
    <scope>NUCLEOTIDE SEQUENCE [LARGE SCALE GENOMIC DNA]</scope>
    <source>
        <strain evidence="4 5">DSM 21823</strain>
    </source>
</reference>
<sequence length="207" mass="22389">MLVSGQTLLSQTETLAASEPAEPAEEAIGERIIGLRKTRGLTLQECARLSGVAASTLSKIERNELSPTVSTLVKIASGFGVEPAELLAPSRVATAPGRRAVSRQGEGKAHTSQSCQNRLLCSELKNKRMVPVRTRVTARSTTDYPVWPQSDAEIFLWVVSGRMLLHSKVYEPLELGPGDSVYYDGNVPHCWTTAGDEDAEVIWVVSA</sequence>
<dbReference type="AlphaFoldDB" id="A0A2T6AJN8"/>
<accession>A0A2T6AJN8</accession>
<dbReference type="PANTHER" id="PTHR46797">
    <property type="entry name" value="HTH-TYPE TRANSCRIPTIONAL REGULATOR"/>
    <property type="match status" value="1"/>
</dbReference>
<dbReference type="GO" id="GO:0005829">
    <property type="term" value="C:cytosol"/>
    <property type="evidence" value="ECO:0007669"/>
    <property type="project" value="TreeGrafter"/>
</dbReference>
<dbReference type="Gene3D" id="2.60.120.10">
    <property type="entry name" value="Jelly Rolls"/>
    <property type="match status" value="1"/>
</dbReference>
<evidence type="ECO:0000256" key="2">
    <source>
        <dbReference type="SAM" id="MobiDB-lite"/>
    </source>
</evidence>
<dbReference type="InterPro" id="IPR013096">
    <property type="entry name" value="Cupin_2"/>
</dbReference>
<dbReference type="OrthoDB" id="9805356at2"/>
<dbReference type="GO" id="GO:0003677">
    <property type="term" value="F:DNA binding"/>
    <property type="evidence" value="ECO:0007669"/>
    <property type="project" value="UniProtKB-KW"/>
</dbReference>